<dbReference type="AlphaFoldDB" id="A0AAN5C912"/>
<proteinExistence type="predicted"/>
<evidence type="ECO:0000313" key="1">
    <source>
        <dbReference type="EMBL" id="GMR33334.1"/>
    </source>
</evidence>
<protein>
    <submittedName>
        <fullName evidence="1">Uncharacterized protein</fullName>
    </submittedName>
</protein>
<comment type="caution">
    <text evidence="1">The sequence shown here is derived from an EMBL/GenBank/DDBJ whole genome shotgun (WGS) entry which is preliminary data.</text>
</comment>
<evidence type="ECO:0000313" key="2">
    <source>
        <dbReference type="Proteomes" id="UP001328107"/>
    </source>
</evidence>
<sequence>TDASGAVLNLCRFIDENVTTLSKQLTADLFYIFSGIEWGLPVPNDLHRPCRNVFYSVAQERGIYQQFVAITSQLMTMEEQGHTTGAARNAATIFYLMAKDGLDESSEYSVWSVISPNPELFTIIFKHMLRWSSGSKAMIVLELLKLIQN</sequence>
<keyword evidence="2" id="KW-1185">Reference proteome</keyword>
<dbReference type="Proteomes" id="UP001328107">
    <property type="component" value="Unassembled WGS sequence"/>
</dbReference>
<reference evidence="2" key="1">
    <citation type="submission" date="2022-10" db="EMBL/GenBank/DDBJ databases">
        <title>Genome assembly of Pristionchus species.</title>
        <authorList>
            <person name="Yoshida K."/>
            <person name="Sommer R.J."/>
        </authorList>
    </citation>
    <scope>NUCLEOTIDE SEQUENCE [LARGE SCALE GENOMIC DNA]</scope>
    <source>
        <strain evidence="2">RS5460</strain>
    </source>
</reference>
<gene>
    <name evidence="1" type="ORF">PMAYCL1PPCAC_03529</name>
</gene>
<name>A0AAN5C912_9BILA</name>
<dbReference type="EMBL" id="BTRK01000001">
    <property type="protein sequence ID" value="GMR33334.1"/>
    <property type="molecule type" value="Genomic_DNA"/>
</dbReference>
<organism evidence="1 2">
    <name type="scientific">Pristionchus mayeri</name>
    <dbReference type="NCBI Taxonomy" id="1317129"/>
    <lineage>
        <taxon>Eukaryota</taxon>
        <taxon>Metazoa</taxon>
        <taxon>Ecdysozoa</taxon>
        <taxon>Nematoda</taxon>
        <taxon>Chromadorea</taxon>
        <taxon>Rhabditida</taxon>
        <taxon>Rhabditina</taxon>
        <taxon>Diplogasteromorpha</taxon>
        <taxon>Diplogasteroidea</taxon>
        <taxon>Neodiplogasteridae</taxon>
        <taxon>Pristionchus</taxon>
    </lineage>
</organism>
<feature type="non-terminal residue" evidence="1">
    <location>
        <position position="1"/>
    </location>
</feature>
<accession>A0AAN5C912</accession>